<dbReference type="GO" id="GO:0003723">
    <property type="term" value="F:RNA binding"/>
    <property type="evidence" value="ECO:0007669"/>
    <property type="project" value="UniProtKB-KW"/>
</dbReference>
<comment type="caution">
    <text evidence="4">The sequence shown here is derived from an EMBL/GenBank/DDBJ whole genome shotgun (WGS) entry which is preliminary data.</text>
</comment>
<keyword evidence="1" id="KW-0696">RNA-directed RNA polymerase</keyword>
<keyword evidence="5" id="KW-1185">Reference proteome</keyword>
<dbReference type="EC" id="2.7.7.48" evidence="1"/>
<proteinExistence type="inferred from homology"/>
<comment type="similarity">
    <text evidence="1">Belongs to the RdRP family.</text>
</comment>
<protein>
    <recommendedName>
        <fullName evidence="1">RNA-dependent RNA polymerase</fullName>
        <ecNumber evidence="1">2.7.7.48</ecNumber>
    </recommendedName>
</protein>
<dbReference type="InterPro" id="IPR057590">
    <property type="entry name" value="PH_RDR1/2-like"/>
</dbReference>
<dbReference type="InterPro" id="IPR057596">
    <property type="entry name" value="RDRP_core"/>
</dbReference>
<comment type="catalytic activity">
    <reaction evidence="1">
        <text>RNA(n) + a ribonucleoside 5'-triphosphate = RNA(n+1) + diphosphate</text>
        <dbReference type="Rhea" id="RHEA:21248"/>
        <dbReference type="Rhea" id="RHEA-COMP:14527"/>
        <dbReference type="Rhea" id="RHEA-COMP:17342"/>
        <dbReference type="ChEBI" id="CHEBI:33019"/>
        <dbReference type="ChEBI" id="CHEBI:61557"/>
        <dbReference type="ChEBI" id="CHEBI:140395"/>
        <dbReference type="EC" id="2.7.7.48"/>
    </reaction>
</comment>
<keyword evidence="1" id="KW-0694">RNA-binding</keyword>
<feature type="domain" description="RDRP core" evidence="2">
    <location>
        <begin position="106"/>
        <end position="148"/>
    </location>
</feature>
<reference evidence="4 5" key="1">
    <citation type="submission" date="2022-01" db="EMBL/GenBank/DDBJ databases">
        <authorList>
            <person name="Xiong W."/>
            <person name="Schranz E."/>
        </authorList>
    </citation>
    <scope>NUCLEOTIDE SEQUENCE [LARGE SCALE GENOMIC DNA]</scope>
</reference>
<evidence type="ECO:0000313" key="4">
    <source>
        <dbReference type="EMBL" id="CAH1431209.1"/>
    </source>
</evidence>
<keyword evidence="1" id="KW-0808">Transferase</keyword>
<dbReference type="GO" id="GO:0003968">
    <property type="term" value="F:RNA-directed RNA polymerase activity"/>
    <property type="evidence" value="ECO:0007669"/>
    <property type="project" value="UniProtKB-KW"/>
</dbReference>
<dbReference type="Pfam" id="PF24823">
    <property type="entry name" value="PH_RDR2"/>
    <property type="match status" value="1"/>
</dbReference>
<comment type="function">
    <text evidence="1">Probably involved in the RNA silencing pathway and required for the generation of small interfering RNAs (siRNAs).</text>
</comment>
<dbReference type="AlphaFoldDB" id="A0AAU9N4C1"/>
<gene>
    <name evidence="4" type="ORF">LVIROSA_LOCUS17935</name>
</gene>
<dbReference type="Proteomes" id="UP001157418">
    <property type="component" value="Unassembled WGS sequence"/>
</dbReference>
<dbReference type="EMBL" id="CAKMRJ010003334">
    <property type="protein sequence ID" value="CAH1431209.1"/>
    <property type="molecule type" value="Genomic_DNA"/>
</dbReference>
<evidence type="ECO:0000313" key="5">
    <source>
        <dbReference type="Proteomes" id="UP001157418"/>
    </source>
</evidence>
<feature type="domain" description="RDR1/2-like PH-like" evidence="3">
    <location>
        <begin position="28"/>
        <end position="83"/>
    </location>
</feature>
<name>A0AAU9N4C1_9ASTR</name>
<keyword evidence="1" id="KW-0943">RNA-mediated gene silencing</keyword>
<evidence type="ECO:0000256" key="1">
    <source>
        <dbReference type="RuleBase" id="RU363098"/>
    </source>
</evidence>
<dbReference type="GO" id="GO:0031047">
    <property type="term" value="P:regulatory ncRNA-mediated gene silencing"/>
    <property type="evidence" value="ECO:0007669"/>
    <property type="project" value="UniProtKB-KW"/>
</dbReference>
<sequence>MQKYNSKQGKEGPNNLHLKWKGRLFILVARRLYFVVSYPTTSYKLQLSYENIWQVQLRRSRGNNAKFVVIQLYGAPRIYQKQHFSIELATEGYYRETTYMKDNCPTMQHEAQSSRELEKAMAPPCIELAKLFSIAVDVDFPKTGVHIDMYFKLIILNIF</sequence>
<evidence type="ECO:0000259" key="2">
    <source>
        <dbReference type="Pfam" id="PF05183"/>
    </source>
</evidence>
<evidence type="ECO:0000259" key="3">
    <source>
        <dbReference type="Pfam" id="PF24823"/>
    </source>
</evidence>
<organism evidence="4 5">
    <name type="scientific">Lactuca virosa</name>
    <dbReference type="NCBI Taxonomy" id="75947"/>
    <lineage>
        <taxon>Eukaryota</taxon>
        <taxon>Viridiplantae</taxon>
        <taxon>Streptophyta</taxon>
        <taxon>Embryophyta</taxon>
        <taxon>Tracheophyta</taxon>
        <taxon>Spermatophyta</taxon>
        <taxon>Magnoliopsida</taxon>
        <taxon>eudicotyledons</taxon>
        <taxon>Gunneridae</taxon>
        <taxon>Pentapetalae</taxon>
        <taxon>asterids</taxon>
        <taxon>campanulids</taxon>
        <taxon>Asterales</taxon>
        <taxon>Asteraceae</taxon>
        <taxon>Cichorioideae</taxon>
        <taxon>Cichorieae</taxon>
        <taxon>Lactucinae</taxon>
        <taxon>Lactuca</taxon>
    </lineage>
</organism>
<accession>A0AAU9N4C1</accession>
<keyword evidence="1" id="KW-0548">Nucleotidyltransferase</keyword>
<dbReference type="Pfam" id="PF05183">
    <property type="entry name" value="RdRP"/>
    <property type="match status" value="1"/>
</dbReference>